<comment type="caution">
    <text evidence="9">The sequence shown here is derived from an EMBL/GenBank/DDBJ whole genome shotgun (WGS) entry which is preliminary data.</text>
</comment>
<comment type="similarity">
    <text evidence="2">Belongs to the glycerophosphoryl diester phosphodiesterase family.</text>
</comment>
<keyword evidence="7" id="KW-0472">Membrane</keyword>
<proteinExistence type="inferred from homology"/>
<dbReference type="AlphaFoldDB" id="A0A1Q2ZY77"/>
<evidence type="ECO:0000256" key="5">
    <source>
        <dbReference type="ARBA" id="ARBA00022989"/>
    </source>
</evidence>
<keyword evidence="5" id="KW-1133">Transmembrane helix</keyword>
<dbReference type="PANTHER" id="PTHR42758">
    <property type="entry name" value="PHOSPHATIDYLGLYCEROL PHOSPHOLIPASE C"/>
    <property type="match status" value="1"/>
</dbReference>
<evidence type="ECO:0000256" key="3">
    <source>
        <dbReference type="ARBA" id="ARBA00022692"/>
    </source>
</evidence>
<sequence>MVLVAGHRAFKGQYIENTMVAFERAYEAKSDIIETDLQMTSDGVVVVNHDVDTGRIWDKDLFIADHTFEEISKLRCKDDQTLKMPTLAEILEWIVEHPGVRIMLDIKFTNEKIVLPKTYATMLSIKNDIRFWQERIIWGLWQLDWFEYGIETGVIKDFEVFVITLSLDIAEQFINYSLKLNNPHFRLSGISIHFVASWTQRFRHTLAPKLLENKIKVFLWTVNKGIDFEYTGALPIAGVVTDDPIVARQLSKEYSKTKEFAAPDWNSLNGFRFYTFLAAYHIICSLLFKPWAHFKVGPYSLAYLVFYLLRTIHFL</sequence>
<dbReference type="Proteomes" id="UP000187013">
    <property type="component" value="Unassembled WGS sequence"/>
</dbReference>
<accession>A0A1Q2ZY77</accession>
<gene>
    <name evidence="9" type="ORF">ZYGR_0I05600</name>
</gene>
<dbReference type="InterPro" id="IPR017946">
    <property type="entry name" value="PLC-like_Pdiesterase_TIM-brl"/>
</dbReference>
<dbReference type="PANTHER" id="PTHR42758:SF2">
    <property type="entry name" value="PHOSPHATIDYLGLYCEROL PHOSPHOLIPASE C"/>
    <property type="match status" value="1"/>
</dbReference>
<dbReference type="OrthoDB" id="1058301at2759"/>
<dbReference type="OMA" id="RALPECW"/>
<dbReference type="EMBL" id="BDGX01000009">
    <property type="protein sequence ID" value="GAV48263.1"/>
    <property type="molecule type" value="Genomic_DNA"/>
</dbReference>
<comment type="subcellular location">
    <subcellularLocation>
        <location evidence="1">Membrane</location>
    </subcellularLocation>
</comment>
<dbReference type="GO" id="GO:0034479">
    <property type="term" value="F:phosphatidylglycerol phospholipase C activity"/>
    <property type="evidence" value="ECO:0007669"/>
    <property type="project" value="EnsemblFungi"/>
</dbReference>
<dbReference type="eggNOG" id="KOG2258">
    <property type="taxonomic scope" value="Eukaryota"/>
</dbReference>
<dbReference type="CDD" id="cd08570">
    <property type="entry name" value="GDPD_YPL206cp_fungi"/>
    <property type="match status" value="1"/>
</dbReference>
<evidence type="ECO:0000313" key="9">
    <source>
        <dbReference type="EMBL" id="GAV48263.1"/>
    </source>
</evidence>
<dbReference type="InterPro" id="IPR052271">
    <property type="entry name" value="GDPD-Related"/>
</dbReference>
<evidence type="ECO:0000256" key="4">
    <source>
        <dbReference type="ARBA" id="ARBA00022801"/>
    </source>
</evidence>
<organism evidence="9 10">
    <name type="scientific">Zygosaccharomyces rouxii</name>
    <dbReference type="NCBI Taxonomy" id="4956"/>
    <lineage>
        <taxon>Eukaryota</taxon>
        <taxon>Fungi</taxon>
        <taxon>Dikarya</taxon>
        <taxon>Ascomycota</taxon>
        <taxon>Saccharomycotina</taxon>
        <taxon>Saccharomycetes</taxon>
        <taxon>Saccharomycetales</taxon>
        <taxon>Saccharomycetaceae</taxon>
        <taxon>Zygosaccharomyces</taxon>
    </lineage>
</organism>
<keyword evidence="4" id="KW-0378">Hydrolase</keyword>
<evidence type="ECO:0000256" key="2">
    <source>
        <dbReference type="ARBA" id="ARBA00007277"/>
    </source>
</evidence>
<evidence type="ECO:0000259" key="8">
    <source>
        <dbReference type="PROSITE" id="PS51704"/>
    </source>
</evidence>
<dbReference type="PROSITE" id="PS51704">
    <property type="entry name" value="GP_PDE"/>
    <property type="match status" value="1"/>
</dbReference>
<keyword evidence="3" id="KW-0812">Transmembrane</keyword>
<evidence type="ECO:0000256" key="6">
    <source>
        <dbReference type="ARBA" id="ARBA00023098"/>
    </source>
</evidence>
<reference evidence="9 10" key="1">
    <citation type="submission" date="2016-08" db="EMBL/GenBank/DDBJ databases">
        <title>Draft genome sequence of allopolyploid Zygosaccharomyces rouxii.</title>
        <authorList>
            <person name="Watanabe J."/>
            <person name="Uehara K."/>
            <person name="Mogi Y."/>
            <person name="Tsukioka Y."/>
        </authorList>
    </citation>
    <scope>NUCLEOTIDE SEQUENCE [LARGE SCALE GENOMIC DNA]</scope>
    <source>
        <strain evidence="9 10">NBRC 110957</strain>
    </source>
</reference>
<dbReference type="Gene3D" id="3.20.20.190">
    <property type="entry name" value="Phosphatidylinositol (PI) phosphodiesterase"/>
    <property type="match status" value="1"/>
</dbReference>
<evidence type="ECO:0000256" key="7">
    <source>
        <dbReference type="ARBA" id="ARBA00023136"/>
    </source>
</evidence>
<dbReference type="GO" id="GO:0016020">
    <property type="term" value="C:membrane"/>
    <property type="evidence" value="ECO:0007669"/>
    <property type="project" value="UniProtKB-SubCell"/>
</dbReference>
<dbReference type="SUPFAM" id="SSF51695">
    <property type="entry name" value="PLC-like phosphodiesterases"/>
    <property type="match status" value="1"/>
</dbReference>
<dbReference type="InterPro" id="IPR030395">
    <property type="entry name" value="GP_PDE_dom"/>
</dbReference>
<evidence type="ECO:0000313" key="10">
    <source>
        <dbReference type="Proteomes" id="UP000187013"/>
    </source>
</evidence>
<protein>
    <recommendedName>
        <fullName evidence="8">GP-PDE domain-containing protein</fullName>
    </recommendedName>
</protein>
<dbReference type="Pfam" id="PF03009">
    <property type="entry name" value="GDPD"/>
    <property type="match status" value="1"/>
</dbReference>
<name>A0A1Q2ZY77_ZYGRO</name>
<dbReference type="GO" id="GO:0005811">
    <property type="term" value="C:lipid droplet"/>
    <property type="evidence" value="ECO:0007669"/>
    <property type="project" value="EnsemblFungi"/>
</dbReference>
<feature type="domain" description="GP-PDE" evidence="8">
    <location>
        <begin position="2"/>
        <end position="251"/>
    </location>
</feature>
<dbReference type="GO" id="GO:0005739">
    <property type="term" value="C:mitochondrion"/>
    <property type="evidence" value="ECO:0007669"/>
    <property type="project" value="EnsemblFungi"/>
</dbReference>
<keyword evidence="6" id="KW-0443">Lipid metabolism</keyword>
<dbReference type="GO" id="GO:0034478">
    <property type="term" value="P:phosphatidylglycerol catabolic process"/>
    <property type="evidence" value="ECO:0007669"/>
    <property type="project" value="EnsemblFungi"/>
</dbReference>
<evidence type="ECO:0000256" key="1">
    <source>
        <dbReference type="ARBA" id="ARBA00004370"/>
    </source>
</evidence>